<dbReference type="PANTHER" id="PTHR23083">
    <property type="entry name" value="TETRATRICOPEPTIDE REPEAT PROTEIN, TPR"/>
    <property type="match status" value="1"/>
</dbReference>
<dbReference type="InterPro" id="IPR011990">
    <property type="entry name" value="TPR-like_helical_dom_sf"/>
</dbReference>
<evidence type="ECO:0000256" key="1">
    <source>
        <dbReference type="ARBA" id="ARBA00002550"/>
    </source>
</evidence>
<dbReference type="CDD" id="cd23270">
    <property type="entry name" value="YPP1"/>
    <property type="match status" value="1"/>
</dbReference>
<accession>A0A376B8I8</accession>
<evidence type="ECO:0000256" key="5">
    <source>
        <dbReference type="ARBA" id="ARBA00038251"/>
    </source>
</evidence>
<evidence type="ECO:0000256" key="2">
    <source>
        <dbReference type="ARBA" id="ARBA00004413"/>
    </source>
</evidence>
<evidence type="ECO:0000256" key="6">
    <source>
        <dbReference type="ARBA" id="ARBA00039231"/>
    </source>
</evidence>
<evidence type="ECO:0000313" key="8">
    <source>
        <dbReference type="Proteomes" id="UP000262825"/>
    </source>
</evidence>
<dbReference type="Gene3D" id="1.25.40.10">
    <property type="entry name" value="Tetratricopeptide repeat domain"/>
    <property type="match status" value="1"/>
</dbReference>
<comment type="subcellular location">
    <subcellularLocation>
        <location evidence="2">Cell membrane</location>
        <topology evidence="2">Peripheral membrane protein</topology>
        <orientation evidence="2">Cytoplasmic side</orientation>
    </subcellularLocation>
    <subcellularLocation>
        <location evidence="3">Cytoplasmic granule</location>
    </subcellularLocation>
</comment>
<keyword evidence="4" id="KW-0254">Endocytosis</keyword>
<gene>
    <name evidence="7" type="ORF">SCODWIG_02746</name>
</gene>
<evidence type="ECO:0000256" key="4">
    <source>
        <dbReference type="ARBA" id="ARBA00022583"/>
    </source>
</evidence>
<organism evidence="7 8">
    <name type="scientific">Saccharomycodes ludwigii</name>
    <dbReference type="NCBI Taxonomy" id="36035"/>
    <lineage>
        <taxon>Eukaryota</taxon>
        <taxon>Fungi</taxon>
        <taxon>Dikarya</taxon>
        <taxon>Ascomycota</taxon>
        <taxon>Saccharomycotina</taxon>
        <taxon>Saccharomycetes</taxon>
        <taxon>Saccharomycodales</taxon>
        <taxon>Saccharomycodaceae</taxon>
        <taxon>Saccharomycodes</taxon>
    </lineage>
</organism>
<dbReference type="Proteomes" id="UP000262825">
    <property type="component" value="Unassembled WGS sequence"/>
</dbReference>
<dbReference type="PANTHER" id="PTHR23083:SF464">
    <property type="entry name" value="TETRATRICOPEPTIDE REPEAT DOMAIN 7, ISOFORM A"/>
    <property type="match status" value="1"/>
</dbReference>
<proteinExistence type="inferred from homology"/>
<protein>
    <recommendedName>
        <fullName evidence="6">Cargo-transport protein YPP1</fullName>
    </recommendedName>
</protein>
<name>A0A376B8I8_9ASCO</name>
<dbReference type="InterPro" id="IPR051722">
    <property type="entry name" value="Endocytosis_PI4K-reg_protein"/>
</dbReference>
<keyword evidence="8" id="KW-1185">Reference proteome</keyword>
<dbReference type="GO" id="GO:0005886">
    <property type="term" value="C:plasma membrane"/>
    <property type="evidence" value="ECO:0007669"/>
    <property type="project" value="UniProtKB-SubCell"/>
</dbReference>
<reference evidence="8" key="1">
    <citation type="submission" date="2018-06" db="EMBL/GenBank/DDBJ databases">
        <authorList>
            <person name="Guldener U."/>
        </authorList>
    </citation>
    <scope>NUCLEOTIDE SEQUENCE [LARGE SCALE GENOMIC DNA]</scope>
    <source>
        <strain evidence="8">UTAD17</strain>
    </source>
</reference>
<dbReference type="GO" id="GO:0006897">
    <property type="term" value="P:endocytosis"/>
    <property type="evidence" value="ECO:0007669"/>
    <property type="project" value="UniProtKB-KW"/>
</dbReference>
<evidence type="ECO:0000256" key="3">
    <source>
        <dbReference type="ARBA" id="ARBA00004463"/>
    </source>
</evidence>
<evidence type="ECO:0000313" key="7">
    <source>
        <dbReference type="EMBL" id="SSD60985.1"/>
    </source>
</evidence>
<sequence length="731" mass="85542">MTQEKIHDVIERALELILLGSQPRKTNDLLMDQVLDLYYRLHFHILILNDSNNQDYNNVFSVILSETMRLFDEFSHDTVTITNDSKLNQLPRIILTNILGICHFYLNQPKQSFDYLSDTNRNIDSKGLTRIFLRFKRLLDLEKFYYLSKLQKNTSSTNNNDGIFNDIPLRTDSMSLFYFNRILLDYPLKVSTNNLISVYNGVLNTTIKESQLLEVGHSIIKNIEFPQANQSNDHKLELFFEILGDFFEKTDNITKGKDWEAFFIAGYEKTFHSISISYAATIFYGKFTDTGTNTIHDGKKRSELSFVNFLTYNKKYYELNERKYLDIVAIINLYKFVLGNTTIFSKEETKRKYSLQLYDLLCDFYEYYNLELITAATTHQEDEVGELKLRSEYIVLPVLLSLILISSWRSLYFIFFNDVDSFISKTLLAYLGNAISVSSAIESNLDLYFEYAYCLARQQCTTSSIKFLKTKILNKYPEHSYSSWHLLCLLESVQENKENSFKIACSVLEAMKEEQNKLTYRDKWQFMQLKLTQLSLVHEMFGVKDALEMLPEVFELYSSLFNDDHSKHSIKHSKEYLLQYIWLFTANLYIKDGSVQDAKEAVKESEAVEGADFKNLNHNIAKGYLNKSLDEFEACFYHDPVNTEALIGFAELAFETVGDAKCDNSLIANLYLRLETCIKKSIAGYISPEIWWYLSKIYEKYDDPLSYENALWNCVKFEEERPIRELDFCKY</sequence>
<dbReference type="EMBL" id="UFAJ01000524">
    <property type="protein sequence ID" value="SSD60985.1"/>
    <property type="molecule type" value="Genomic_DNA"/>
</dbReference>
<comment type="function">
    <text evidence="1">Involved in endocytosis.</text>
</comment>
<dbReference type="VEuPathDB" id="FungiDB:SCODWIG_02746"/>
<comment type="similarity">
    <text evidence="5">Belongs to the YPP1 family.</text>
</comment>
<dbReference type="AlphaFoldDB" id="A0A376B8I8"/>